<dbReference type="Gene3D" id="1.10.260.40">
    <property type="entry name" value="lambda repressor-like DNA-binding domains"/>
    <property type="match status" value="1"/>
</dbReference>
<dbReference type="InterPro" id="IPR007634">
    <property type="entry name" value="RNA_pol_sigma_54_DNA-bd"/>
</dbReference>
<evidence type="ECO:0000259" key="9">
    <source>
        <dbReference type="Pfam" id="PF04552"/>
    </source>
</evidence>
<dbReference type="InterPro" id="IPR000394">
    <property type="entry name" value="RNA_pol_sigma_54"/>
</dbReference>
<feature type="domain" description="RNA polymerase sigma factor 54 core-binding" evidence="10">
    <location>
        <begin position="80"/>
        <end position="259"/>
    </location>
</feature>
<evidence type="ECO:0000256" key="4">
    <source>
        <dbReference type="ARBA" id="ARBA00022695"/>
    </source>
</evidence>
<keyword evidence="5" id="KW-0805">Transcription regulation</keyword>
<evidence type="ECO:0000256" key="5">
    <source>
        <dbReference type="ARBA" id="ARBA00023015"/>
    </source>
</evidence>
<accession>A0ABS8DGT8</accession>
<dbReference type="NCBIfam" id="TIGR02395">
    <property type="entry name" value="rpoN_sigma"/>
    <property type="match status" value="1"/>
</dbReference>
<dbReference type="Proteomes" id="UP001299546">
    <property type="component" value="Unassembled WGS sequence"/>
</dbReference>
<dbReference type="RefSeq" id="WP_199882855.1">
    <property type="nucleotide sequence ID" value="NZ_JAJCIQ010000006.1"/>
</dbReference>
<evidence type="ECO:0000256" key="1">
    <source>
        <dbReference type="ARBA" id="ARBA00008798"/>
    </source>
</evidence>
<keyword evidence="3" id="KW-0808">Transferase</keyword>
<dbReference type="PIRSF" id="PIRSF000774">
    <property type="entry name" value="RpoN"/>
    <property type="match status" value="1"/>
</dbReference>
<evidence type="ECO:0000256" key="3">
    <source>
        <dbReference type="ARBA" id="ARBA00022679"/>
    </source>
</evidence>
<dbReference type="Gene3D" id="1.10.10.60">
    <property type="entry name" value="Homeodomain-like"/>
    <property type="match status" value="1"/>
</dbReference>
<evidence type="ECO:0000256" key="6">
    <source>
        <dbReference type="ARBA" id="ARBA00023082"/>
    </source>
</evidence>
<feature type="domain" description="RNA polymerase sigma factor 54 DNA-binding" evidence="9">
    <location>
        <begin position="273"/>
        <end position="429"/>
    </location>
</feature>
<evidence type="ECO:0000256" key="7">
    <source>
        <dbReference type="ARBA" id="ARBA00023125"/>
    </source>
</evidence>
<keyword evidence="4" id="KW-0548">Nucleotidyltransferase</keyword>
<evidence type="ECO:0000313" key="12">
    <source>
        <dbReference type="Proteomes" id="UP001299546"/>
    </source>
</evidence>
<keyword evidence="12" id="KW-1185">Reference proteome</keyword>
<dbReference type="PROSITE" id="PS00718">
    <property type="entry name" value="SIGMA54_2"/>
    <property type="match status" value="1"/>
</dbReference>
<keyword evidence="2" id="KW-0240">DNA-directed RNA polymerase</keyword>
<sequence>MEMFLSAEQRQKISQSQIQWLKLLAMDNMELKQMLETEYLENPLLEHKETEYEPSRECMQQLNREGMKFELTARDNGYFLEEAITSQLPMDKYDDRQWNVIRYLIGNLEENGFFMGSVTDAAKANGVPEDMVACILEELKGLEPYGIFAANLEECLLIQLDAQSDNDPLKRKLISQYLNELAQGKINVISRELHASTAQIRKCLKEISRLNPRPLNGFYTAETSYIVPDIILTEDVENKCFQARLNDDWTADYHISDYYRSMMTKTSDAQLAAYFDKKYRRAKFLIAGIEQRRETILSIADYIGRIQYPYLRGTEHKKPVTMTDAAKALGVAVSTVSRAVKGKYIQYPAGSVFFKELFETAITLQENTVSTRGDAKEQIKILINNENKEKPLSDIELARELEKRQIIISRRTVAKYRDSMGIKGCFDRKCF</sequence>
<keyword evidence="6" id="KW-0731">Sigma factor</keyword>
<dbReference type="PRINTS" id="PR00045">
    <property type="entry name" value="SIGMA54FCT"/>
</dbReference>
<dbReference type="PROSITE" id="PS50044">
    <property type="entry name" value="SIGMA54_3"/>
    <property type="match status" value="1"/>
</dbReference>
<dbReference type="Pfam" id="PF04552">
    <property type="entry name" value="Sigma54_DBD"/>
    <property type="match status" value="1"/>
</dbReference>
<organism evidence="11 12">
    <name type="scientific">Bariatricus massiliensis</name>
    <dbReference type="NCBI Taxonomy" id="1745713"/>
    <lineage>
        <taxon>Bacteria</taxon>
        <taxon>Bacillati</taxon>
        <taxon>Bacillota</taxon>
        <taxon>Clostridia</taxon>
        <taxon>Lachnospirales</taxon>
        <taxon>Lachnospiraceae</taxon>
        <taxon>Bariatricus</taxon>
    </lineage>
</organism>
<evidence type="ECO:0000256" key="2">
    <source>
        <dbReference type="ARBA" id="ARBA00022478"/>
    </source>
</evidence>
<keyword evidence="7" id="KW-0238">DNA-binding</keyword>
<dbReference type="Pfam" id="PF00309">
    <property type="entry name" value="Sigma54_AID"/>
    <property type="match status" value="1"/>
</dbReference>
<keyword evidence="8" id="KW-0804">Transcription</keyword>
<name>A0ABS8DGT8_9FIRM</name>
<gene>
    <name evidence="11" type="primary">rpoN</name>
    <name evidence="11" type="ORF">LIZ65_10095</name>
</gene>
<dbReference type="Pfam" id="PF04963">
    <property type="entry name" value="Sigma54_CBD"/>
    <property type="match status" value="1"/>
</dbReference>
<dbReference type="InterPro" id="IPR010982">
    <property type="entry name" value="Lambda_DNA-bd_dom_sf"/>
</dbReference>
<comment type="similarity">
    <text evidence="1">Belongs to the sigma-54 factor family.</text>
</comment>
<dbReference type="InterPro" id="IPR007046">
    <property type="entry name" value="RNA_pol_sigma_54_core-bd"/>
</dbReference>
<dbReference type="EMBL" id="JAJCIS010000005">
    <property type="protein sequence ID" value="MCB7387635.1"/>
    <property type="molecule type" value="Genomic_DNA"/>
</dbReference>
<proteinExistence type="inferred from homology"/>
<comment type="caution">
    <text evidence="11">The sequence shown here is derived from an EMBL/GenBank/DDBJ whole genome shotgun (WGS) entry which is preliminary data.</text>
</comment>
<dbReference type="InterPro" id="IPR038709">
    <property type="entry name" value="RpoN_core-bd_sf"/>
</dbReference>
<dbReference type="PANTHER" id="PTHR32248:SF4">
    <property type="entry name" value="RNA POLYMERASE SIGMA-54 FACTOR"/>
    <property type="match status" value="1"/>
</dbReference>
<evidence type="ECO:0000256" key="8">
    <source>
        <dbReference type="ARBA" id="ARBA00023163"/>
    </source>
</evidence>
<reference evidence="11 12" key="1">
    <citation type="submission" date="2021-10" db="EMBL/GenBank/DDBJ databases">
        <title>Collection of gut derived symbiotic bacterial strains cultured from healthy donors.</title>
        <authorList>
            <person name="Lin H."/>
            <person name="Littmann E."/>
            <person name="Kohout C."/>
            <person name="Pamer E.G."/>
        </authorList>
    </citation>
    <scope>NUCLEOTIDE SEQUENCE [LARGE SCALE GENOMIC DNA]</scope>
    <source>
        <strain evidence="11 12">DFI.1.165</strain>
    </source>
</reference>
<dbReference type="Gene3D" id="1.10.10.1330">
    <property type="entry name" value="RNA polymerase sigma-54 factor, core-binding domain"/>
    <property type="match status" value="1"/>
</dbReference>
<protein>
    <submittedName>
        <fullName evidence="11">RNA polymerase factor sigma-54</fullName>
    </submittedName>
</protein>
<evidence type="ECO:0000313" key="11">
    <source>
        <dbReference type="EMBL" id="MCB7387635.1"/>
    </source>
</evidence>
<dbReference type="PANTHER" id="PTHR32248">
    <property type="entry name" value="RNA POLYMERASE SIGMA-54 FACTOR"/>
    <property type="match status" value="1"/>
</dbReference>
<evidence type="ECO:0000259" key="10">
    <source>
        <dbReference type="Pfam" id="PF04963"/>
    </source>
</evidence>